<feature type="region of interest" description="Disordered" evidence="7">
    <location>
        <begin position="1626"/>
        <end position="1680"/>
    </location>
</feature>
<dbReference type="Pfam" id="PF00668">
    <property type="entry name" value="Condensation"/>
    <property type="match status" value="1"/>
</dbReference>
<dbReference type="PATRIC" id="fig|1562462.4.peg.877"/>
<dbReference type="Pfam" id="PF18563">
    <property type="entry name" value="TubC_N"/>
    <property type="match status" value="1"/>
</dbReference>
<dbReference type="InterPro" id="IPR009081">
    <property type="entry name" value="PP-bd_ACP"/>
</dbReference>
<dbReference type="KEGG" id="cbq:AL705_04305"/>
<dbReference type="Gene3D" id="3.40.50.1820">
    <property type="entry name" value="alpha/beta hydrolase"/>
    <property type="match status" value="1"/>
</dbReference>
<evidence type="ECO:0000256" key="3">
    <source>
        <dbReference type="ARBA" id="ARBA00007380"/>
    </source>
</evidence>
<gene>
    <name evidence="9" type="ORF">AL705_04305</name>
</gene>
<dbReference type="Gene3D" id="3.30.559.10">
    <property type="entry name" value="Chloramphenicol acetyltransferase-like domain"/>
    <property type="match status" value="1"/>
</dbReference>
<dbReference type="SUPFAM" id="SSF56801">
    <property type="entry name" value="Acetyl-CoA synthetase-like"/>
    <property type="match status" value="1"/>
</dbReference>
<reference evidence="9 10" key="1">
    <citation type="journal article" date="2015" name="Genome Announc.">
        <title>Complete Genome Sequences for Two Strains of a Novel Fastidious, Partially Acid-Fast, Gram-Positive Corynebacterineae Bacterium, Derived from Human Clinical Samples.</title>
        <authorList>
            <person name="Nicholson A.C."/>
            <person name="Bell M."/>
            <person name="Humrighouse B.W."/>
            <person name="McQuiston J.R."/>
        </authorList>
    </citation>
    <scope>NUCLEOTIDE SEQUENCE [LARGE SCALE GENOMIC DNA]</scope>
    <source>
        <strain evidence="9 10">X1698</strain>
    </source>
</reference>
<dbReference type="Gene3D" id="1.10.10.1830">
    <property type="entry name" value="Non-ribosomal peptide synthase, adenylation domain"/>
    <property type="match status" value="1"/>
</dbReference>
<dbReference type="GO" id="GO:0043041">
    <property type="term" value="P:amino acid activation for nonribosomal peptide biosynthetic process"/>
    <property type="evidence" value="ECO:0007669"/>
    <property type="project" value="TreeGrafter"/>
</dbReference>
<comment type="similarity">
    <text evidence="3">Belongs to the ATP-dependent AMP-binding enzyme family. MbtB subfamily.</text>
</comment>
<dbReference type="SUPFAM" id="SSF52777">
    <property type="entry name" value="CoA-dependent acyltransferases"/>
    <property type="match status" value="2"/>
</dbReference>
<dbReference type="Pfam" id="PF08242">
    <property type="entry name" value="Methyltransf_12"/>
    <property type="match status" value="1"/>
</dbReference>
<dbReference type="SUPFAM" id="SSF47336">
    <property type="entry name" value="ACP-like"/>
    <property type="match status" value="1"/>
</dbReference>
<evidence type="ECO:0000259" key="8">
    <source>
        <dbReference type="PROSITE" id="PS50075"/>
    </source>
</evidence>
<accession>A0A0M4M8C6</accession>
<dbReference type="InterPro" id="IPR023213">
    <property type="entry name" value="CAT-like_dom_sf"/>
</dbReference>
<dbReference type="EMBL" id="CP012390">
    <property type="protein sequence ID" value="ALE18988.1"/>
    <property type="molecule type" value="Genomic_DNA"/>
</dbReference>
<evidence type="ECO:0000313" key="10">
    <source>
        <dbReference type="Proteomes" id="UP000068137"/>
    </source>
</evidence>
<dbReference type="GO" id="GO:0016874">
    <property type="term" value="F:ligase activity"/>
    <property type="evidence" value="ECO:0007669"/>
    <property type="project" value="UniProtKB-KW"/>
</dbReference>
<dbReference type="InterPro" id="IPR044894">
    <property type="entry name" value="TubC_N_sf"/>
</dbReference>
<evidence type="ECO:0000256" key="5">
    <source>
        <dbReference type="ARBA" id="ARBA00022598"/>
    </source>
</evidence>
<dbReference type="InterPro" id="IPR036736">
    <property type="entry name" value="ACP-like_sf"/>
</dbReference>
<dbReference type="InterPro" id="IPR029058">
    <property type="entry name" value="AB_hydrolase_fold"/>
</dbReference>
<dbReference type="GO" id="GO:0005737">
    <property type="term" value="C:cytoplasm"/>
    <property type="evidence" value="ECO:0007669"/>
    <property type="project" value="TreeGrafter"/>
</dbReference>
<evidence type="ECO:0000313" key="9">
    <source>
        <dbReference type="EMBL" id="ALE18988.1"/>
    </source>
</evidence>
<dbReference type="InterPro" id="IPR010071">
    <property type="entry name" value="AA_adenyl_dom"/>
</dbReference>
<dbReference type="PROSITE" id="PS00455">
    <property type="entry name" value="AMP_BINDING"/>
    <property type="match status" value="1"/>
</dbReference>
<dbReference type="InterPro" id="IPR001242">
    <property type="entry name" value="Condensation_dom"/>
</dbReference>
<comment type="cofactor">
    <cofactor evidence="1">
        <name>pantetheine 4'-phosphate</name>
        <dbReference type="ChEBI" id="CHEBI:47942"/>
    </cofactor>
</comment>
<dbReference type="Proteomes" id="UP000068137">
    <property type="component" value="Chromosome"/>
</dbReference>
<dbReference type="Gene3D" id="3.40.50.12780">
    <property type="entry name" value="N-terminal domain of ligase-like"/>
    <property type="match status" value="1"/>
</dbReference>
<evidence type="ECO:0000256" key="7">
    <source>
        <dbReference type="SAM" id="MobiDB-lite"/>
    </source>
</evidence>
<dbReference type="PANTHER" id="PTHR45527">
    <property type="entry name" value="NONRIBOSOMAL PEPTIDE SYNTHETASE"/>
    <property type="match status" value="1"/>
</dbReference>
<proteinExistence type="inferred from homology"/>
<dbReference type="InterPro" id="IPR057737">
    <property type="entry name" value="Condensation_MtbB-like"/>
</dbReference>
<dbReference type="NCBIfam" id="TIGR01733">
    <property type="entry name" value="AA-adenyl-dom"/>
    <property type="match status" value="1"/>
</dbReference>
<dbReference type="GO" id="GO:0031177">
    <property type="term" value="F:phosphopantetheine binding"/>
    <property type="evidence" value="ECO:0007669"/>
    <property type="project" value="TreeGrafter"/>
</dbReference>
<dbReference type="GO" id="GO:0009403">
    <property type="term" value="P:toxin biosynthetic process"/>
    <property type="evidence" value="ECO:0007669"/>
    <property type="project" value="UniProtKB-ARBA"/>
</dbReference>
<evidence type="ECO:0000256" key="1">
    <source>
        <dbReference type="ARBA" id="ARBA00001957"/>
    </source>
</evidence>
<evidence type="ECO:0000256" key="2">
    <source>
        <dbReference type="ARBA" id="ARBA00005102"/>
    </source>
</evidence>
<evidence type="ECO:0000256" key="6">
    <source>
        <dbReference type="ARBA" id="ARBA00033440"/>
    </source>
</evidence>
<dbReference type="InterPro" id="IPR045851">
    <property type="entry name" value="AMP-bd_C_sf"/>
</dbReference>
<feature type="domain" description="Carrier" evidence="8">
    <location>
        <begin position="1529"/>
        <end position="1613"/>
    </location>
</feature>
<dbReference type="InterPro" id="IPR042099">
    <property type="entry name" value="ANL_N_sf"/>
</dbReference>
<dbReference type="InterPro" id="IPR000873">
    <property type="entry name" value="AMP-dep_synth/lig_dom"/>
</dbReference>
<protein>
    <recommendedName>
        <fullName evidence="4">Phenyloxazoline synthase MbtB</fullName>
    </recommendedName>
    <alternativeName>
        <fullName evidence="6">Mycobactin synthetase protein B</fullName>
    </alternativeName>
</protein>
<keyword evidence="5" id="KW-0436">Ligase</keyword>
<dbReference type="RefSeq" id="WP_053961963.1">
    <property type="nucleotide sequence ID" value="NZ_CP012390.1"/>
</dbReference>
<dbReference type="GO" id="GO:0008610">
    <property type="term" value="P:lipid biosynthetic process"/>
    <property type="evidence" value="ECO:0007669"/>
    <property type="project" value="UniProtKB-ARBA"/>
</dbReference>
<feature type="compositionally biased region" description="Low complexity" evidence="7">
    <location>
        <begin position="1636"/>
        <end position="1668"/>
    </location>
</feature>
<dbReference type="UniPathway" id="UPA00011"/>
<dbReference type="Pfam" id="PF00550">
    <property type="entry name" value="PP-binding"/>
    <property type="match status" value="1"/>
</dbReference>
<dbReference type="Gene3D" id="3.30.559.30">
    <property type="entry name" value="Nonribosomal peptide synthetase, condensation domain"/>
    <property type="match status" value="1"/>
</dbReference>
<dbReference type="InterPro" id="IPR029063">
    <property type="entry name" value="SAM-dependent_MTases_sf"/>
</dbReference>
<dbReference type="InterPro" id="IPR020845">
    <property type="entry name" value="AMP-binding_CS"/>
</dbReference>
<dbReference type="Gene3D" id="1.10.1200.10">
    <property type="entry name" value="ACP-like"/>
    <property type="match status" value="1"/>
</dbReference>
<dbReference type="InterPro" id="IPR013217">
    <property type="entry name" value="Methyltransf_12"/>
</dbReference>
<dbReference type="OrthoDB" id="2472181at2"/>
<name>A0A0M4M8C6_9ACTN</name>
<dbReference type="PROSITE" id="PS50075">
    <property type="entry name" value="CARRIER"/>
    <property type="match status" value="1"/>
</dbReference>
<sequence>MNIPELLDELAARRIELWTDNGALKFRAPAGAFTAALKQAVSANKPAIIEALQRGTIIRDDANATAPFPLTDVQASYLVGRTNAFEHGGVGCHGYTEFTVEGGYTPAQLTAAWDAVVAAHPMMKCEVHPDGWQRSNPALQVPLQVFDLREERDGSAVAAQRASIAATYRNKVYDITAGQPLIDAVVTVGPADTVLHVSVDLLLTDFLGLSVIFADMEQALRHPDTPPPAPSLTFRDYLQSEKLAMESPAGKRRRERDRQWWTDRLDSLPPAFALSAEARPEVLRSSTITLDGQEIPHYSRHSTSLSPAEWAAFTARAQQRGLTPSAVLMAALGRVLRRYTGLDAGLVTLTVLARQPFAPDVNRIVGDFTSTALLPLGNDRHQSFAANAQQVQVDLFESLDHTAVPGTEVARMIGRHTGQDNFFTPIVITSTVGAAADTESEVLIPRVGSGISQTPQVLMDVQLSPQGAGISIDWDTRDGAFSASVLDAAYSDYIALVRALLSDDAAVAEAAWEGDGLARRTIPAIARVASSQPTTGVLGTLHGPIVEQALAHPDAVAVVDPALVDPGLADSVLVGSMAQEGDESRLAGASARGEVTYRQLLNLALAIGATLRPLQSGEPVALALPAGRDQVAAQLAVLMAGGAYVPLDTAWPEARRAGIVEQLATQAAAAGMDTPLVLDEAAVAAAYQQAVASLPAADSADVPAGAIAPSGLAAVTAQDLPADLLAQVAATAGDPSEVAYIIFTSGSTGTPKGVVIAHEQARTTIDAINDNLGVNAQDAVLAVSRYSFDLAVYNVFGLLGRGGRVVFPSCGTLADPLAWVRDIRLHGITIWNSVPAQLQLVTDLLAETREPLGLSAKQNPNALPLRAALLSGDWIPVTQPLDIQTDAPGLRFFAMGGATEGSIWSNLHEVMVGDEIEASVPYGRGLRNQGMWILNADQEDCVPGQIGEITIGGDGVAVGYFGDSDRTAAAFFTEPDHGERAYRTGDHGRYLPNGEIEFLGRVDGQVKIRGHRIELGEIDAALRGQEQVDQAFSLVHQDVHSGAYQVAAVVTPAHDPELAAQREAVFAQQCAEMTATADEFRATVEERALRSLSATLDMIALRAMAGEVELALQTQSVSELQQDDRLDRWYRTLVERGWQPTGAATTPAPAASVSAAVTTPEPAITLADASPLGDPAVTTEELWRHVDELEERTHYGAGMLQFVRTCTDNIHRLCTGELDAKAVLFPEGNMDVARAVYAENLSSRYLNTVLVAGVKARVRQVVENPELRPLRIMEAGAGVGASTASIVEWLRSVDAFTPDENGVPTVEYIFSDLTTFFLDTARELWPELQYQIFDINRPHTEQGIADASIDLLIGVNVFHNCPNMVQLLTNLHGMLAPGGQLAATESTVPSPVLMSTVEFQEGLSSSAFTDVRGETKTAFMTLVQWQEAIANSPFHTVKHWPARGDIMELGNNHVLWMRRTDTLDTRHLTAEPLIDACRELLPSYMVPATIVITDSIPLTDNGKVDRKALAALCTSYVHQQHSGDVGVAAELNPTEEAIAAVWHDVLSLDPDMHLSPANDFFSLGGDSLLLARCVGRMRSEVPGGDAISWDDLLREVVADPTIGAVATVITTANAGDESATAEAATVGSHGAATDPAVAGSRSAAGTRAVSGSAGGAAVDSRAGTGTPAGAPPAVTPDGHGFLSVRDLPEPKGNCWSVVMEGTGNYAGTDPSEEAILFVHDGTGNLTPYETLFAQLAKQPNRPPVIGIQRQPNDSYLQVAPQQLFALLAHRYTRNLLDTLRPTKLHVVGYCMGGLICATMVPELAMAGVEIAHYAAISAYRMPFMVTDPILLDFSLARILGIDPRDMGLCFDEASLGEALRTVRATYGRTLPEGCIYEAGDTSVKQAWDNAPATHAERIQLLSDKHPERGGVELIEQVSEVFHHSLQAVGAWEGLPYLGDVHFLRNTGDIDFLPTLGDDMESFWEEYCLGNLRVTSIPGTHFTCMEGENAPGVADLLAEMYDPQVAARLAAERAAAADEAAPAAARTARATAEGDAQ</sequence>
<dbReference type="Gene3D" id="3.30.300.30">
    <property type="match status" value="2"/>
</dbReference>
<comment type="pathway">
    <text evidence="2">Siderophore biosynthesis; mycobactin biosynthesis.</text>
</comment>
<dbReference type="SUPFAM" id="SSF53474">
    <property type="entry name" value="alpha/beta-Hydrolases"/>
    <property type="match status" value="1"/>
</dbReference>
<evidence type="ECO:0000256" key="4">
    <source>
        <dbReference type="ARBA" id="ARBA00016743"/>
    </source>
</evidence>
<dbReference type="SUPFAM" id="SSF53335">
    <property type="entry name" value="S-adenosyl-L-methionine-dependent methyltransferases"/>
    <property type="match status" value="1"/>
</dbReference>
<dbReference type="PANTHER" id="PTHR45527:SF10">
    <property type="entry name" value="PYOCHELIN SYNTHASE PCHF"/>
    <property type="match status" value="1"/>
</dbReference>
<dbReference type="CDD" id="cd19535">
    <property type="entry name" value="Cyc_NRPS"/>
    <property type="match status" value="1"/>
</dbReference>
<dbReference type="InterPro" id="IPR041464">
    <property type="entry name" value="TubC_N"/>
</dbReference>
<organism evidence="9 10">
    <name type="scientific">Lawsonella clevelandensis</name>
    <dbReference type="NCBI Taxonomy" id="1528099"/>
    <lineage>
        <taxon>Bacteria</taxon>
        <taxon>Bacillati</taxon>
        <taxon>Actinomycetota</taxon>
        <taxon>Actinomycetes</taxon>
        <taxon>Mycobacteriales</taxon>
        <taxon>Lawsonellaceae</taxon>
        <taxon>Lawsonella</taxon>
    </lineage>
</organism>
<dbReference type="STRING" id="1528099.AL705_04305"/>
<dbReference type="Pfam" id="PF00501">
    <property type="entry name" value="AMP-binding"/>
    <property type="match status" value="1"/>
</dbReference>
<dbReference type="Gene3D" id="3.40.50.150">
    <property type="entry name" value="Vaccinia Virus protein VP39"/>
    <property type="match status" value="1"/>
</dbReference>